<comment type="caution">
    <text evidence="1">The sequence shown here is derived from an EMBL/GenBank/DDBJ whole genome shotgun (WGS) entry which is preliminary data.</text>
</comment>
<sequence length="158" mass="17401">MNCSLPGHERPAVHRPEFERRPYAATSSLLLTGSSILSLPLSPSLSSWPDLGTRKTVLCPQRWPDSSCGEVGIWARLDSARPSVVDRCIPNNNYYCPTSPDSIIPENPPCPRPNEAQSQPVCKRRCSADHDTNVMSSSSSSRLLDLCKEVELMFSACL</sequence>
<name>A0A9Q1GHX7_9CARY</name>
<organism evidence="1 2">
    <name type="scientific">Carnegiea gigantea</name>
    <dbReference type="NCBI Taxonomy" id="171969"/>
    <lineage>
        <taxon>Eukaryota</taxon>
        <taxon>Viridiplantae</taxon>
        <taxon>Streptophyta</taxon>
        <taxon>Embryophyta</taxon>
        <taxon>Tracheophyta</taxon>
        <taxon>Spermatophyta</taxon>
        <taxon>Magnoliopsida</taxon>
        <taxon>eudicotyledons</taxon>
        <taxon>Gunneridae</taxon>
        <taxon>Pentapetalae</taxon>
        <taxon>Caryophyllales</taxon>
        <taxon>Cactineae</taxon>
        <taxon>Cactaceae</taxon>
        <taxon>Cactoideae</taxon>
        <taxon>Echinocereeae</taxon>
        <taxon>Carnegiea</taxon>
    </lineage>
</organism>
<keyword evidence="2" id="KW-1185">Reference proteome</keyword>
<reference evidence="1" key="1">
    <citation type="submission" date="2022-04" db="EMBL/GenBank/DDBJ databases">
        <title>Carnegiea gigantea Genome sequencing and assembly v2.</title>
        <authorList>
            <person name="Copetti D."/>
            <person name="Sanderson M.J."/>
            <person name="Burquez A."/>
            <person name="Wojciechowski M.F."/>
        </authorList>
    </citation>
    <scope>NUCLEOTIDE SEQUENCE</scope>
    <source>
        <strain evidence="1">SGP5-SGP5p</strain>
        <tissue evidence="1">Aerial part</tissue>
    </source>
</reference>
<evidence type="ECO:0000313" key="1">
    <source>
        <dbReference type="EMBL" id="KAJ8421342.1"/>
    </source>
</evidence>
<dbReference type="AlphaFoldDB" id="A0A9Q1GHX7"/>
<dbReference type="Proteomes" id="UP001153076">
    <property type="component" value="Unassembled WGS sequence"/>
</dbReference>
<evidence type="ECO:0000313" key="2">
    <source>
        <dbReference type="Proteomes" id="UP001153076"/>
    </source>
</evidence>
<protein>
    <submittedName>
        <fullName evidence="1">Uncharacterized protein</fullName>
    </submittedName>
</protein>
<proteinExistence type="predicted"/>
<dbReference type="OrthoDB" id="1933617at2759"/>
<gene>
    <name evidence="1" type="ORF">Cgig2_012669</name>
</gene>
<dbReference type="EMBL" id="JAKOGI010002774">
    <property type="protein sequence ID" value="KAJ8421342.1"/>
    <property type="molecule type" value="Genomic_DNA"/>
</dbReference>
<accession>A0A9Q1GHX7</accession>